<evidence type="ECO:0000256" key="1">
    <source>
        <dbReference type="SAM" id="Phobius"/>
    </source>
</evidence>
<evidence type="ECO:0008006" key="4">
    <source>
        <dbReference type="Google" id="ProtNLM"/>
    </source>
</evidence>
<dbReference type="PANTHER" id="PTHR39456:SF1">
    <property type="entry name" value="METAL-DEPENDENT HYDROLASE"/>
    <property type="match status" value="1"/>
</dbReference>
<dbReference type="Pfam" id="PF10118">
    <property type="entry name" value="Metal_hydrol"/>
    <property type="match status" value="1"/>
</dbReference>
<dbReference type="InterPro" id="IPR016516">
    <property type="entry name" value="UCP07580"/>
</dbReference>
<dbReference type="OrthoDB" id="5727566at2"/>
<organism evidence="2 3">
    <name type="scientific">Thalassolituus maritimus</name>
    <dbReference type="NCBI Taxonomy" id="484498"/>
    <lineage>
        <taxon>Bacteria</taxon>
        <taxon>Pseudomonadati</taxon>
        <taxon>Pseudomonadota</taxon>
        <taxon>Gammaproteobacteria</taxon>
        <taxon>Oceanospirillales</taxon>
        <taxon>Oceanospirillaceae</taxon>
        <taxon>Thalassolituus</taxon>
    </lineage>
</organism>
<keyword evidence="3" id="KW-1185">Reference proteome</keyword>
<name>A0A1N7JW75_9GAMM</name>
<dbReference type="EMBL" id="FTOH01000002">
    <property type="protein sequence ID" value="SIS53496.1"/>
    <property type="molecule type" value="Genomic_DNA"/>
</dbReference>
<keyword evidence="1" id="KW-0812">Transmembrane</keyword>
<keyword evidence="1" id="KW-0472">Membrane</keyword>
<dbReference type="STRING" id="484498.SAMN05421686_102216"/>
<dbReference type="RefSeq" id="WP_076514360.1">
    <property type="nucleotide sequence ID" value="NZ_FTOH01000002.1"/>
</dbReference>
<gene>
    <name evidence="2" type="ORF">SAMN05421686_102216</name>
</gene>
<dbReference type="AlphaFoldDB" id="A0A1N7JW75"/>
<sequence length="280" mass="33397">MTKTAREISADIEFPGRKMDFGFDFEDLPRYWNDNDAFKTHFMNALSCLFLEGERMFIDAVRDSQHLVKDEKLLSQVKSFIKQEAIHGHEHHKFSEYLDSMGYPATKVEDFERKEKKLMRKYMPAKRRLAITCAVEHFTAILAHQVLTNPEATEGMDPRFKEMWTWHAIEETEHKGVCYDVYEQTGGGYWLRVFAMFNVTWMFLLRTAIVQGIFLWKDGKLFKPSTWKSGFKFFWKKPGLIPSIWSDYKDYYRRDFHPWDHDNRELLGEWQAGHDNYKTV</sequence>
<dbReference type="PANTHER" id="PTHR39456">
    <property type="entry name" value="METAL-DEPENDENT HYDROLASE"/>
    <property type="match status" value="1"/>
</dbReference>
<keyword evidence="1" id="KW-1133">Transmembrane helix</keyword>
<dbReference type="PIRSF" id="PIRSF007580">
    <property type="entry name" value="UCP07580"/>
    <property type="match status" value="1"/>
</dbReference>
<feature type="transmembrane region" description="Helical" evidence="1">
    <location>
        <begin position="189"/>
        <end position="216"/>
    </location>
</feature>
<evidence type="ECO:0000313" key="2">
    <source>
        <dbReference type="EMBL" id="SIS53496.1"/>
    </source>
</evidence>
<accession>A0A1N7JW75</accession>
<protein>
    <recommendedName>
        <fullName evidence="4">Metal-dependent hydrolase</fullName>
    </recommendedName>
</protein>
<reference evidence="3" key="1">
    <citation type="submission" date="2017-01" db="EMBL/GenBank/DDBJ databases">
        <authorList>
            <person name="Varghese N."/>
            <person name="Submissions S."/>
        </authorList>
    </citation>
    <scope>NUCLEOTIDE SEQUENCE [LARGE SCALE GENOMIC DNA]</scope>
    <source>
        <strain evidence="3">DSM 24913</strain>
    </source>
</reference>
<dbReference type="Proteomes" id="UP000185639">
    <property type="component" value="Unassembled WGS sequence"/>
</dbReference>
<evidence type="ECO:0000313" key="3">
    <source>
        <dbReference type="Proteomes" id="UP000185639"/>
    </source>
</evidence>
<proteinExistence type="predicted"/>